<dbReference type="EMBL" id="JAZDUA010000056">
    <property type="protein sequence ID" value="KAK7870543.1"/>
    <property type="molecule type" value="Genomic_DNA"/>
</dbReference>
<evidence type="ECO:0000313" key="2">
    <source>
        <dbReference type="EMBL" id="KAK7870543.1"/>
    </source>
</evidence>
<comment type="caution">
    <text evidence="2">The sequence shown here is derived from an EMBL/GenBank/DDBJ whole genome shotgun (WGS) entry which is preliminary data.</text>
</comment>
<keyword evidence="3" id="KW-1185">Reference proteome</keyword>
<sequence length="229" mass="25742">MGCRKPSRVIRLSACVVHQREISRRRRLLRPAVTPTAAPRRASPRPNESIYTRWRSARQNRRRRRRPDAPRRRHRRPARGSDAAAAAAAAWGDRATSADVADQPSERPRHLRPATGSGPPQTPHSTFSLRAAPALARPLLLRRLGACPALLRPARRTPPPSATVQQTQWDCVCVIRLVQPPSGWKHLPEVCERRRLLLLSATGRISHEECYVPGRCNAVRIADKERQLG</sequence>
<accession>A0AAN9WDE0</accession>
<dbReference type="AlphaFoldDB" id="A0AAN9WDE0"/>
<evidence type="ECO:0000256" key="1">
    <source>
        <dbReference type="SAM" id="MobiDB-lite"/>
    </source>
</evidence>
<protein>
    <submittedName>
        <fullName evidence="2">Uncharacterized protein</fullName>
    </submittedName>
</protein>
<feature type="compositionally biased region" description="Low complexity" evidence="1">
    <location>
        <begin position="80"/>
        <end position="98"/>
    </location>
</feature>
<feature type="compositionally biased region" description="Low complexity" evidence="1">
    <location>
        <begin position="30"/>
        <end position="46"/>
    </location>
</feature>
<feature type="region of interest" description="Disordered" evidence="1">
    <location>
        <begin position="28"/>
        <end position="126"/>
    </location>
</feature>
<organism evidence="2 3">
    <name type="scientific">Gryllus longicercus</name>
    <dbReference type="NCBI Taxonomy" id="2509291"/>
    <lineage>
        <taxon>Eukaryota</taxon>
        <taxon>Metazoa</taxon>
        <taxon>Ecdysozoa</taxon>
        <taxon>Arthropoda</taxon>
        <taxon>Hexapoda</taxon>
        <taxon>Insecta</taxon>
        <taxon>Pterygota</taxon>
        <taxon>Neoptera</taxon>
        <taxon>Polyneoptera</taxon>
        <taxon>Orthoptera</taxon>
        <taxon>Ensifera</taxon>
        <taxon>Gryllidea</taxon>
        <taxon>Grylloidea</taxon>
        <taxon>Gryllidae</taxon>
        <taxon>Gryllinae</taxon>
        <taxon>Gryllus</taxon>
    </lineage>
</organism>
<feature type="compositionally biased region" description="Basic residues" evidence="1">
    <location>
        <begin position="55"/>
        <end position="78"/>
    </location>
</feature>
<evidence type="ECO:0000313" key="3">
    <source>
        <dbReference type="Proteomes" id="UP001378592"/>
    </source>
</evidence>
<gene>
    <name evidence="2" type="ORF">R5R35_002942</name>
</gene>
<proteinExistence type="predicted"/>
<name>A0AAN9WDE0_9ORTH</name>
<dbReference type="Proteomes" id="UP001378592">
    <property type="component" value="Unassembled WGS sequence"/>
</dbReference>
<reference evidence="2 3" key="1">
    <citation type="submission" date="2024-03" db="EMBL/GenBank/DDBJ databases">
        <title>The genome assembly and annotation of the cricket Gryllus longicercus Weissman &amp; Gray.</title>
        <authorList>
            <person name="Szrajer S."/>
            <person name="Gray D."/>
            <person name="Ylla G."/>
        </authorList>
    </citation>
    <scope>NUCLEOTIDE SEQUENCE [LARGE SCALE GENOMIC DNA]</scope>
    <source>
        <strain evidence="2">DAG 2021-001</strain>
        <tissue evidence="2">Whole body minus gut</tissue>
    </source>
</reference>